<comment type="caution">
    <text evidence="3">The sequence shown here is derived from an EMBL/GenBank/DDBJ whole genome shotgun (WGS) entry which is preliminary data.</text>
</comment>
<sequence>MRRTTELEKLEELMDVDEDEHHLENFVIVTDPGKDQDDELALILARTLSDMGLIKLRAVITNLAPAADRAKLARGTLDALAMNDVPVGIGTSGGRDKQHIDSSIADTGINYLKRKVSLDGADLLLRTYEEAKPNSITLLLIASLTDAADFIKSHEKLFARKTCRVAIMGGVMNSVDHSKPLEPDPTAQKSARPNVFDKALAVDADGKIAHDWGVMLPVDSKGTSTILQVQHLVTGKLHLITLTFELE</sequence>
<dbReference type="SUPFAM" id="SSF53590">
    <property type="entry name" value="Nucleoside hydrolase"/>
    <property type="match status" value="1"/>
</dbReference>
<keyword evidence="4" id="KW-1185">Reference proteome</keyword>
<comment type="similarity">
    <text evidence="1">Belongs to the IUNH family.</text>
</comment>
<feature type="domain" description="Inosine/uridine-preferring nucleoside hydrolase" evidence="2">
    <location>
        <begin position="28"/>
        <end position="175"/>
    </location>
</feature>
<organism evidence="3 4">
    <name type="scientific">Prymnesium parvum</name>
    <name type="common">Toxic golden alga</name>
    <dbReference type="NCBI Taxonomy" id="97485"/>
    <lineage>
        <taxon>Eukaryota</taxon>
        <taxon>Haptista</taxon>
        <taxon>Haptophyta</taxon>
        <taxon>Prymnesiophyceae</taxon>
        <taxon>Prymnesiales</taxon>
        <taxon>Prymnesiaceae</taxon>
        <taxon>Prymnesium</taxon>
    </lineage>
</organism>
<dbReference type="InterPro" id="IPR001910">
    <property type="entry name" value="Inosine/uridine_hydrolase_dom"/>
</dbReference>
<protein>
    <recommendedName>
        <fullName evidence="2">Inosine/uridine-preferring nucleoside hydrolase domain-containing protein</fullName>
    </recommendedName>
</protein>
<dbReference type="GO" id="GO:0016799">
    <property type="term" value="F:hydrolase activity, hydrolyzing N-glycosyl compounds"/>
    <property type="evidence" value="ECO:0007669"/>
    <property type="project" value="InterPro"/>
</dbReference>
<gene>
    <name evidence="3" type="ORF">AB1Y20_006001</name>
</gene>
<proteinExistence type="inferred from homology"/>
<evidence type="ECO:0000313" key="3">
    <source>
        <dbReference type="EMBL" id="KAL1511186.1"/>
    </source>
</evidence>
<accession>A0AB34J208</accession>
<evidence type="ECO:0000259" key="2">
    <source>
        <dbReference type="Pfam" id="PF01156"/>
    </source>
</evidence>
<reference evidence="3 4" key="1">
    <citation type="journal article" date="2024" name="Science">
        <title>Giant polyketide synthase enzymes in the biosynthesis of giant marine polyether toxins.</title>
        <authorList>
            <person name="Fallon T.R."/>
            <person name="Shende V.V."/>
            <person name="Wierzbicki I.H."/>
            <person name="Pendleton A.L."/>
            <person name="Watervoot N.F."/>
            <person name="Auber R.P."/>
            <person name="Gonzalez D.J."/>
            <person name="Wisecaver J.H."/>
            <person name="Moore B.S."/>
        </authorList>
    </citation>
    <scope>NUCLEOTIDE SEQUENCE [LARGE SCALE GENOMIC DNA]</scope>
    <source>
        <strain evidence="3 4">12B1</strain>
    </source>
</reference>
<dbReference type="Pfam" id="PF01156">
    <property type="entry name" value="IU_nuc_hydro"/>
    <property type="match status" value="1"/>
</dbReference>
<dbReference type="InterPro" id="IPR036452">
    <property type="entry name" value="Ribo_hydro-like"/>
</dbReference>
<evidence type="ECO:0000313" key="4">
    <source>
        <dbReference type="Proteomes" id="UP001515480"/>
    </source>
</evidence>
<evidence type="ECO:0000256" key="1">
    <source>
        <dbReference type="ARBA" id="ARBA00009176"/>
    </source>
</evidence>
<dbReference type="AlphaFoldDB" id="A0AB34J208"/>
<dbReference type="Gene3D" id="3.90.245.10">
    <property type="entry name" value="Ribonucleoside hydrolase-like"/>
    <property type="match status" value="1"/>
</dbReference>
<dbReference type="EMBL" id="JBGBPQ010000014">
    <property type="protein sequence ID" value="KAL1511186.1"/>
    <property type="molecule type" value="Genomic_DNA"/>
</dbReference>
<name>A0AB34J208_PRYPA</name>
<dbReference type="Proteomes" id="UP001515480">
    <property type="component" value="Unassembled WGS sequence"/>
</dbReference>